<dbReference type="EMBL" id="BJNF01000097">
    <property type="protein sequence ID" value="GEC17238.1"/>
    <property type="molecule type" value="Genomic_DNA"/>
</dbReference>
<name>A0A4Y3WFD6_NITWI</name>
<gene>
    <name evidence="1" type="ORF">NWI01_31300</name>
</gene>
<organism evidence="1 2">
    <name type="scientific">Nitrobacter winogradskyi</name>
    <name type="common">Nitrobacter agilis</name>
    <dbReference type="NCBI Taxonomy" id="913"/>
    <lineage>
        <taxon>Bacteria</taxon>
        <taxon>Pseudomonadati</taxon>
        <taxon>Pseudomonadota</taxon>
        <taxon>Alphaproteobacteria</taxon>
        <taxon>Hyphomicrobiales</taxon>
        <taxon>Nitrobacteraceae</taxon>
        <taxon>Nitrobacter</taxon>
    </lineage>
</organism>
<dbReference type="OrthoDB" id="8265125at2"/>
<evidence type="ECO:0000313" key="2">
    <source>
        <dbReference type="Proteomes" id="UP000318825"/>
    </source>
</evidence>
<evidence type="ECO:0000313" key="1">
    <source>
        <dbReference type="EMBL" id="GEC17238.1"/>
    </source>
</evidence>
<dbReference type="RefSeq" id="WP_141384990.1">
    <property type="nucleotide sequence ID" value="NZ_BJNF01000097.1"/>
</dbReference>
<sequence length="143" mass="15953">MSRGFGAIQRAVLDALSDKLIITLSTLDLAHIVNGGVRSRSMIASVHRALRTLEAVGKVVRLDGRWALASRQREARSYRYRKQPESPLQQRNERLKLISKILGMLGSSQDGEVLAAAKRAEAKRVELGLSWDDIILRDSYSII</sequence>
<accession>A0A4Y3WFD6</accession>
<dbReference type="Proteomes" id="UP000318825">
    <property type="component" value="Unassembled WGS sequence"/>
</dbReference>
<reference evidence="1 2" key="1">
    <citation type="submission" date="2019-06" db="EMBL/GenBank/DDBJ databases">
        <title>Whole genome shotgun sequence of Nitrobacter winogradskyi NBRC 14297.</title>
        <authorList>
            <person name="Hosoyama A."/>
            <person name="Uohara A."/>
            <person name="Ohji S."/>
            <person name="Ichikawa N."/>
        </authorList>
    </citation>
    <scope>NUCLEOTIDE SEQUENCE [LARGE SCALE GENOMIC DNA]</scope>
    <source>
        <strain evidence="1 2">NBRC 14297</strain>
    </source>
</reference>
<proteinExistence type="predicted"/>
<dbReference type="AlphaFoldDB" id="A0A4Y3WFD6"/>
<protein>
    <submittedName>
        <fullName evidence="1">Uncharacterized protein</fullName>
    </submittedName>
</protein>
<comment type="caution">
    <text evidence="1">The sequence shown here is derived from an EMBL/GenBank/DDBJ whole genome shotgun (WGS) entry which is preliminary data.</text>
</comment>